<accession>A0A561ESZ0</accession>
<protein>
    <recommendedName>
        <fullName evidence="4">Intracellular septation protein A</fullName>
    </recommendedName>
</protein>
<dbReference type="EMBL" id="VIVR01000001">
    <property type="protein sequence ID" value="TWE18708.1"/>
    <property type="molecule type" value="Genomic_DNA"/>
</dbReference>
<evidence type="ECO:0000313" key="2">
    <source>
        <dbReference type="EMBL" id="TWE18708.1"/>
    </source>
</evidence>
<feature type="transmembrane region" description="Helical" evidence="1">
    <location>
        <begin position="162"/>
        <end position="182"/>
    </location>
</feature>
<keyword evidence="3" id="KW-1185">Reference proteome</keyword>
<dbReference type="AlphaFoldDB" id="A0A561ESZ0"/>
<feature type="transmembrane region" description="Helical" evidence="1">
    <location>
        <begin position="71"/>
        <end position="91"/>
    </location>
</feature>
<feature type="transmembrane region" description="Helical" evidence="1">
    <location>
        <begin position="33"/>
        <end position="59"/>
    </location>
</feature>
<dbReference type="RefSeq" id="WP_145792086.1">
    <property type="nucleotide sequence ID" value="NZ_BAAABR010000009.1"/>
</dbReference>
<comment type="caution">
    <text evidence="2">The sequence shown here is derived from an EMBL/GenBank/DDBJ whole genome shotgun (WGS) entry which is preliminary data.</text>
</comment>
<dbReference type="Proteomes" id="UP000318416">
    <property type="component" value="Unassembled WGS sequence"/>
</dbReference>
<evidence type="ECO:0000256" key="1">
    <source>
        <dbReference type="SAM" id="Phobius"/>
    </source>
</evidence>
<dbReference type="NCBIfam" id="NF041646">
    <property type="entry name" value="VC0807_fam"/>
    <property type="match status" value="1"/>
</dbReference>
<dbReference type="OrthoDB" id="4544430at2"/>
<keyword evidence="1" id="KW-1133">Transmembrane helix</keyword>
<gene>
    <name evidence="2" type="ORF">FB465_3796</name>
</gene>
<feature type="transmembrane region" description="Helical" evidence="1">
    <location>
        <begin position="103"/>
        <end position="120"/>
    </location>
</feature>
<sequence>MAVITRNAADESGTEQKLANLRPLAVDIAVPLITYYAAHSVFGLSLVASLTLSSVVPAVRTVHQLLRERSLNALAVLMLVVNVAGIGLSMLAGDPRLMLAKDGAVSSVIGVSILVSAFAGRPMMTAGLRPFIVKGQAARSAAWDGLAATSAAFRRQERNFSLAWGSVLVTECAARVIGAYTVPLETMVWLGTVFLVGAIVMGILIGNIFAERLAEQVIAETGAPAAA</sequence>
<proteinExistence type="predicted"/>
<evidence type="ECO:0008006" key="4">
    <source>
        <dbReference type="Google" id="ProtNLM"/>
    </source>
</evidence>
<evidence type="ECO:0000313" key="3">
    <source>
        <dbReference type="Proteomes" id="UP000318416"/>
    </source>
</evidence>
<organism evidence="2 3">
    <name type="scientific">Kitasatospora atroaurantiaca</name>
    <dbReference type="NCBI Taxonomy" id="285545"/>
    <lineage>
        <taxon>Bacteria</taxon>
        <taxon>Bacillati</taxon>
        <taxon>Actinomycetota</taxon>
        <taxon>Actinomycetes</taxon>
        <taxon>Kitasatosporales</taxon>
        <taxon>Streptomycetaceae</taxon>
        <taxon>Kitasatospora</taxon>
    </lineage>
</organism>
<reference evidence="2 3" key="1">
    <citation type="submission" date="2019-06" db="EMBL/GenBank/DDBJ databases">
        <title>Sequencing the genomes of 1000 actinobacteria strains.</title>
        <authorList>
            <person name="Klenk H.-P."/>
        </authorList>
    </citation>
    <scope>NUCLEOTIDE SEQUENCE [LARGE SCALE GENOMIC DNA]</scope>
    <source>
        <strain evidence="2 3">DSM 41649</strain>
    </source>
</reference>
<feature type="transmembrane region" description="Helical" evidence="1">
    <location>
        <begin position="188"/>
        <end position="210"/>
    </location>
</feature>
<name>A0A561ESZ0_9ACTN</name>
<keyword evidence="1" id="KW-0812">Transmembrane</keyword>
<keyword evidence="1" id="KW-0472">Membrane</keyword>